<dbReference type="GO" id="GO:0044773">
    <property type="term" value="P:mitotic DNA damage checkpoint signaling"/>
    <property type="evidence" value="ECO:0007669"/>
    <property type="project" value="TreeGrafter"/>
</dbReference>
<reference evidence="2" key="1">
    <citation type="submission" date="2013-10" db="EMBL/GenBank/DDBJ databases">
        <title>Genomic analysis of the causative agents of coccidiosis in chickens.</title>
        <authorList>
            <person name="Reid A.J."/>
            <person name="Blake D."/>
            <person name="Billington K."/>
            <person name="Browne H."/>
            <person name="Dunn M."/>
            <person name="Hung S."/>
            <person name="Kawahara F."/>
            <person name="Miranda-Saavedra D."/>
            <person name="Mourier T."/>
            <person name="Nagra H."/>
            <person name="Otto T.D."/>
            <person name="Rawlings N."/>
            <person name="Sanchez A."/>
            <person name="Sanders M."/>
            <person name="Subramaniam C."/>
            <person name="Tay Y."/>
            <person name="Dear P."/>
            <person name="Doerig C."/>
            <person name="Gruber A."/>
            <person name="Parkinson J."/>
            <person name="Shirley M."/>
            <person name="Wan K.L."/>
            <person name="Berriman M."/>
            <person name="Tomley F."/>
            <person name="Pain A."/>
        </authorList>
    </citation>
    <scope>NUCLEOTIDE SEQUENCE [LARGE SCALE GENOMIC DNA]</scope>
    <source>
        <strain evidence="2">Houghton</strain>
    </source>
</reference>
<keyword evidence="2" id="KW-0418">Kinase</keyword>
<dbReference type="InterPro" id="IPR008271">
    <property type="entry name" value="Ser/Thr_kinase_AS"/>
</dbReference>
<dbReference type="PANTHER" id="PTHR44167">
    <property type="entry name" value="OVARIAN-SPECIFIC SERINE/THREONINE-PROTEIN KINASE LOK-RELATED"/>
    <property type="match status" value="1"/>
</dbReference>
<dbReference type="PANTHER" id="PTHR44167:SF24">
    <property type="entry name" value="SERINE_THREONINE-PROTEIN KINASE CHK2"/>
    <property type="match status" value="1"/>
</dbReference>
<evidence type="ECO:0000313" key="3">
    <source>
        <dbReference type="Proteomes" id="UP000030747"/>
    </source>
</evidence>
<sequence>MISSEIFTEYHRLFEVAINAHYFTAEVEYSGLILHAALATLKKIDRTLYNAIQGNPRGDLFTILAAAGELFGFVLPIGGVLVSFEDGQQLWGSIIKIYDGDIDTRLKRPDNGSRLDAWGKPAREEAPGEANAIKAAAERKSRLREIARDKYSLLSVSAKMISPFVYLHNVFSLGHFDIKPSNVVFKKNRSIEVAVIDFGFLAVLGQSGPLRGTVAFAAPEAECEKEPTSPTQSVAEPLAGTTVSKIPYLASYDVYALGLTLSSAWNMSLSHSRRFLWTERCIEPLLLQGASLDFVLLRQHTGPQVYTQEIRKSLNRCVEPGGKIEKLYLSNMPFLVKAKIRQMIETNPVIRISASNAFAFIAVARALEAVRERPVEEAQQLLHEAQGTVLLRLSLSKAGTGSIEVGTARGRQQATETLRTLLELATWSPIREAVVSCVVPIPVATVMRLTTLPKVEEVAEVQEKLSRLLQWPWLQQQEGQMKGKSYGDLIDAVFGVNMEGLNVIMQQQIIDRKMSAANLLISRSVHLYLERQLLIDPYIQIIEETPSEDTIAFILKSVGISDERDSDILAYFKDRVFSSYVAWASADRLIRLGVRRCVSRDPAGASIHAKYSAGDVVVAAEKQLLQHCAWQQVTQICNETHYGPPWGVSAAFFDFGAPEEQISVHLRDVVTPLHMEAAWRTEDALSLLHLQVDRAVSRLCIVAAGVAATTPASAAAAAAAALPENLNLRDIYTKIMMEMQRDNYVPFAFGNHQERPEYTEAMFNLSVLNFKRAVVFTAAKRQLGIVASETLKSMRKSRRSAATVDSVLSELPESILAWGRYATEEAIAKDVIREIVEKEIKIANTPKSKHSLNEARMHDTHV</sequence>
<dbReference type="InterPro" id="IPR000719">
    <property type="entry name" value="Prot_kinase_dom"/>
</dbReference>
<proteinExistence type="predicted"/>
<reference evidence="2" key="2">
    <citation type="submission" date="2013-10" db="EMBL/GenBank/DDBJ databases">
        <authorList>
            <person name="Aslett M."/>
        </authorList>
    </citation>
    <scope>NUCLEOTIDE SEQUENCE [LARGE SCALE GENOMIC DNA]</scope>
    <source>
        <strain evidence="2">Houghton</strain>
    </source>
</reference>
<gene>
    <name evidence="2" type="ORF">ETH_00018470</name>
</gene>
<dbReference type="EMBL" id="HG675718">
    <property type="protein sequence ID" value="CDJ42436.1"/>
    <property type="molecule type" value="Genomic_DNA"/>
</dbReference>
<dbReference type="RefSeq" id="XP_013233186.1">
    <property type="nucleotide sequence ID" value="XM_013377732.1"/>
</dbReference>
<dbReference type="PROSITE" id="PS00108">
    <property type="entry name" value="PROTEIN_KINASE_ST"/>
    <property type="match status" value="1"/>
</dbReference>
<accession>U6KWW3</accession>
<dbReference type="Proteomes" id="UP000030747">
    <property type="component" value="Unassembled WGS sequence"/>
</dbReference>
<dbReference type="GO" id="GO:0005524">
    <property type="term" value="F:ATP binding"/>
    <property type="evidence" value="ECO:0007669"/>
    <property type="project" value="InterPro"/>
</dbReference>
<evidence type="ECO:0000259" key="1">
    <source>
        <dbReference type="PROSITE" id="PS50011"/>
    </source>
</evidence>
<evidence type="ECO:0000313" key="2">
    <source>
        <dbReference type="EMBL" id="CDJ42436.1"/>
    </source>
</evidence>
<dbReference type="OrthoDB" id="354852at2759"/>
<dbReference type="SUPFAM" id="SSF56112">
    <property type="entry name" value="Protein kinase-like (PK-like)"/>
    <property type="match status" value="1"/>
</dbReference>
<keyword evidence="3" id="KW-1185">Reference proteome</keyword>
<dbReference type="VEuPathDB" id="ToxoDB:ETH_00018470"/>
<dbReference type="GO" id="GO:0005634">
    <property type="term" value="C:nucleus"/>
    <property type="evidence" value="ECO:0007669"/>
    <property type="project" value="TreeGrafter"/>
</dbReference>
<organism evidence="2 3">
    <name type="scientific">Eimeria tenella</name>
    <name type="common">Coccidian parasite</name>
    <dbReference type="NCBI Taxonomy" id="5802"/>
    <lineage>
        <taxon>Eukaryota</taxon>
        <taxon>Sar</taxon>
        <taxon>Alveolata</taxon>
        <taxon>Apicomplexa</taxon>
        <taxon>Conoidasida</taxon>
        <taxon>Coccidia</taxon>
        <taxon>Eucoccidiorida</taxon>
        <taxon>Eimeriorina</taxon>
        <taxon>Eimeriidae</taxon>
        <taxon>Eimeria</taxon>
    </lineage>
</organism>
<feature type="domain" description="Protein kinase" evidence="1">
    <location>
        <begin position="1"/>
        <end position="361"/>
    </location>
</feature>
<dbReference type="VEuPathDB" id="ToxoDB:ETH2_0106200"/>
<dbReference type="AlphaFoldDB" id="U6KWW3"/>
<name>U6KWW3_EIMTE</name>
<dbReference type="GO" id="GO:0004674">
    <property type="term" value="F:protein serine/threonine kinase activity"/>
    <property type="evidence" value="ECO:0007669"/>
    <property type="project" value="TreeGrafter"/>
</dbReference>
<dbReference type="InterPro" id="IPR011009">
    <property type="entry name" value="Kinase-like_dom_sf"/>
</dbReference>
<dbReference type="PROSITE" id="PS50011">
    <property type="entry name" value="PROTEIN_KINASE_DOM"/>
    <property type="match status" value="1"/>
</dbReference>
<keyword evidence="2" id="KW-0808">Transferase</keyword>
<protein>
    <submittedName>
        <fullName evidence="2">Protein kinase, putative</fullName>
    </submittedName>
</protein>
<dbReference type="GeneID" id="25252828"/>
<dbReference type="Gene3D" id="1.10.510.10">
    <property type="entry name" value="Transferase(Phosphotransferase) domain 1"/>
    <property type="match status" value="1"/>
</dbReference>